<sequence length="119" mass="12136">MRLRAGRAGLGQLALAQVGGALRAGRLLSGARPAVARPLGGVEGKGAGLAELRDTAHAEHDQALGGGGEEFLPLPVAGLRAALEHVVARARQQLRPVAAARRGHGFQRRQRGAAAAPGH</sequence>
<organism evidence="2 3">
    <name type="scientific">Streptomyces varsoviensis</name>
    <dbReference type="NCBI Taxonomy" id="67373"/>
    <lineage>
        <taxon>Bacteria</taxon>
        <taxon>Bacillati</taxon>
        <taxon>Actinomycetota</taxon>
        <taxon>Actinomycetes</taxon>
        <taxon>Kitasatosporales</taxon>
        <taxon>Streptomycetaceae</taxon>
        <taxon>Streptomyces</taxon>
    </lineage>
</organism>
<dbReference type="EMBL" id="LGUT01001419">
    <property type="protein sequence ID" value="KOG88967.1"/>
    <property type="molecule type" value="Genomic_DNA"/>
</dbReference>
<name>A0ABR5J669_9ACTN</name>
<evidence type="ECO:0000313" key="3">
    <source>
        <dbReference type="Proteomes" id="UP000037020"/>
    </source>
</evidence>
<feature type="compositionally biased region" description="Basic residues" evidence="1">
    <location>
        <begin position="101"/>
        <end position="111"/>
    </location>
</feature>
<protein>
    <submittedName>
        <fullName evidence="2">Uncharacterized protein</fullName>
    </submittedName>
</protein>
<dbReference type="Proteomes" id="UP000037020">
    <property type="component" value="Unassembled WGS sequence"/>
</dbReference>
<feature type="non-terminal residue" evidence="2">
    <location>
        <position position="119"/>
    </location>
</feature>
<keyword evidence="3" id="KW-1185">Reference proteome</keyword>
<comment type="caution">
    <text evidence="2">The sequence shown here is derived from an EMBL/GenBank/DDBJ whole genome shotgun (WGS) entry which is preliminary data.</text>
</comment>
<evidence type="ECO:0000256" key="1">
    <source>
        <dbReference type="SAM" id="MobiDB-lite"/>
    </source>
</evidence>
<feature type="region of interest" description="Disordered" evidence="1">
    <location>
        <begin position="98"/>
        <end position="119"/>
    </location>
</feature>
<accession>A0ABR5J669</accession>
<proteinExistence type="predicted"/>
<gene>
    <name evidence="2" type="ORF">ADK38_16835</name>
</gene>
<reference evidence="2 3" key="1">
    <citation type="submission" date="2015-07" db="EMBL/GenBank/DDBJ databases">
        <authorList>
            <person name="Ju K.-S."/>
            <person name="Doroghazi J.R."/>
            <person name="Metcalf W.W."/>
        </authorList>
    </citation>
    <scope>NUCLEOTIDE SEQUENCE [LARGE SCALE GENOMIC DNA]</scope>
    <source>
        <strain evidence="2 3">NRRL B-3589</strain>
    </source>
</reference>
<evidence type="ECO:0000313" key="2">
    <source>
        <dbReference type="EMBL" id="KOG88967.1"/>
    </source>
</evidence>